<evidence type="ECO:0000313" key="10">
    <source>
        <dbReference type="EMBL" id="MST92479.1"/>
    </source>
</evidence>
<evidence type="ECO:0000256" key="4">
    <source>
        <dbReference type="ARBA" id="ARBA00022723"/>
    </source>
</evidence>
<dbReference type="GO" id="GO:0006145">
    <property type="term" value="P:purine nucleobase catabolic process"/>
    <property type="evidence" value="ECO:0007669"/>
    <property type="project" value="TreeGrafter"/>
</dbReference>
<gene>
    <name evidence="9" type="ORF">ASJ35_08460</name>
    <name evidence="10" type="ORF">FYJ76_11155</name>
    <name evidence="8" type="ORF">TQ39_03560</name>
</gene>
<sequence>MLICNAVLTDADGARPGDVRIENGVITAVGEGLSIGGDTVLDAGGRTLLPAFIDLHCHFRTPGFEYKEDIDSGSRAAARGGYTFVNCMANTRPVCSSAAIAQSIMDDARRIGLCDVNQCVSITKDFDGKTTGHLRALPRNIRFISEDGKGVRESRVMYEAMRIAAEKGLTVMSHAEDMDLSALDYRLAENLETARNLYLAQSTGARLHMCHVSTKEALADILAAKARGVRVTCEVTPHHIWFWDSDFRVNPPIRAKEDVEALIAAMLRGEVEAIATDHAPHTEEDKRGGAPGMVGLETAFSVCYTKLCREYGMPLADLSRLMSRGPAEILGLNKGLIAEGYDGDVVLVELGEPYTVRREDFAGKSKNTPYDGLSLYGRVACTVKAGRVTYGTMEAIG</sequence>
<dbReference type="AlphaFoldDB" id="A0A0D8J1X6"/>
<dbReference type="Proteomes" id="UP000431913">
    <property type="component" value="Unassembled WGS sequence"/>
</dbReference>
<keyword evidence="6" id="KW-0665">Pyrimidine biosynthesis</keyword>
<protein>
    <submittedName>
        <fullName evidence="8">Dihydroorotase</fullName>
    </submittedName>
</protein>
<evidence type="ECO:0000313" key="12">
    <source>
        <dbReference type="Proteomes" id="UP000053433"/>
    </source>
</evidence>
<dbReference type="GO" id="GO:0006221">
    <property type="term" value="P:pyrimidine nucleotide biosynthetic process"/>
    <property type="evidence" value="ECO:0007669"/>
    <property type="project" value="UniProtKB-KW"/>
</dbReference>
<keyword evidence="5" id="KW-0378">Hydrolase</keyword>
<name>A0A0D8J1X6_9FIRM</name>
<keyword evidence="11" id="KW-1185">Reference proteome</keyword>
<dbReference type="PATRIC" id="fig|1550024.3.peg.796"/>
<dbReference type="CDD" id="cd01317">
    <property type="entry name" value="DHOase_IIa"/>
    <property type="match status" value="1"/>
</dbReference>
<dbReference type="InterPro" id="IPR050138">
    <property type="entry name" value="DHOase/Allantoinase_Hydrolase"/>
</dbReference>
<dbReference type="EMBL" id="JXXK01000003">
    <property type="protein sequence ID" value="KJF40912.1"/>
    <property type="molecule type" value="Genomic_DNA"/>
</dbReference>
<dbReference type="PANTHER" id="PTHR43668">
    <property type="entry name" value="ALLANTOINASE"/>
    <property type="match status" value="1"/>
</dbReference>
<evidence type="ECO:0000313" key="11">
    <source>
        <dbReference type="Proteomes" id="UP000032483"/>
    </source>
</evidence>
<dbReference type="Pfam" id="PF01979">
    <property type="entry name" value="Amidohydro_1"/>
    <property type="match status" value="1"/>
</dbReference>
<accession>A0A0D8J1X6</accession>
<dbReference type="NCBIfam" id="TIGR00857">
    <property type="entry name" value="pyrC_multi"/>
    <property type="match status" value="1"/>
</dbReference>
<dbReference type="PROSITE" id="PS00483">
    <property type="entry name" value="DIHYDROOROTASE_2"/>
    <property type="match status" value="1"/>
</dbReference>
<evidence type="ECO:0000256" key="1">
    <source>
        <dbReference type="ARBA" id="ARBA00001947"/>
    </source>
</evidence>
<dbReference type="GO" id="GO:0004151">
    <property type="term" value="F:dihydroorotase activity"/>
    <property type="evidence" value="ECO:0007669"/>
    <property type="project" value="InterPro"/>
</dbReference>
<evidence type="ECO:0000256" key="5">
    <source>
        <dbReference type="ARBA" id="ARBA00022801"/>
    </source>
</evidence>
<dbReference type="Proteomes" id="UP000053433">
    <property type="component" value="Unassembled WGS sequence"/>
</dbReference>
<reference evidence="8" key="1">
    <citation type="submission" date="2015-02" db="EMBL/GenBank/DDBJ databases">
        <title>A novel member of the family Ruminococcaceae isolated from human feces.</title>
        <authorList>
            <person name="Shkoporov A.N."/>
            <person name="Chaplin A.V."/>
            <person name="Motuzova O.V."/>
            <person name="Kafarskaia L.I."/>
            <person name="Khokhlova E.V."/>
            <person name="Efimov B.A."/>
        </authorList>
    </citation>
    <scope>NUCLEOTIDE SEQUENCE [LARGE SCALE GENOMIC DNA]</scope>
    <source>
        <strain evidence="8">585-1</strain>
    </source>
</reference>
<dbReference type="SUPFAM" id="SSF51556">
    <property type="entry name" value="Metallo-dependent hydrolases"/>
    <property type="match status" value="1"/>
</dbReference>
<dbReference type="Gene3D" id="3.20.20.140">
    <property type="entry name" value="Metal-dependent hydrolases"/>
    <property type="match status" value="1"/>
</dbReference>
<evidence type="ECO:0000256" key="6">
    <source>
        <dbReference type="ARBA" id="ARBA00022975"/>
    </source>
</evidence>
<dbReference type="GeneID" id="42855711"/>
<dbReference type="GO" id="GO:0004038">
    <property type="term" value="F:allantoinase activity"/>
    <property type="evidence" value="ECO:0007669"/>
    <property type="project" value="TreeGrafter"/>
</dbReference>
<dbReference type="InterPro" id="IPR006680">
    <property type="entry name" value="Amidohydro-rel"/>
</dbReference>
<comment type="function">
    <text evidence="2">Catalyzes the reversible cyclization of carbamoyl aspartate to dihydroorotate.</text>
</comment>
<reference evidence="9 12" key="2">
    <citation type="submission" date="2015-10" db="EMBL/GenBank/DDBJ databases">
        <title>A novel member of the family Ruminococcaceae isolated from human faeces.</title>
        <authorList>
            <person name="Shkoporov A.N."/>
            <person name="Chaplin A.V."/>
            <person name="Motuzova O.V."/>
            <person name="Kafarskaia L.I."/>
            <person name="Efimov B.A."/>
        </authorList>
    </citation>
    <scope>NUCLEOTIDE SEQUENCE [LARGE SCALE GENOMIC DNA]</scope>
    <source>
        <strain evidence="9 12">668</strain>
    </source>
</reference>
<dbReference type="RefSeq" id="WP_050004590.1">
    <property type="nucleotide sequence ID" value="NZ_DAWBJP010000005.1"/>
</dbReference>
<dbReference type="PANTHER" id="PTHR43668:SF2">
    <property type="entry name" value="ALLANTOINASE"/>
    <property type="match status" value="1"/>
</dbReference>
<comment type="cofactor">
    <cofactor evidence="1">
        <name>Zn(2+)</name>
        <dbReference type="ChEBI" id="CHEBI:29105"/>
    </cofactor>
</comment>
<evidence type="ECO:0000313" key="9">
    <source>
        <dbReference type="EMBL" id="KUE76531.1"/>
    </source>
</evidence>
<comment type="caution">
    <text evidence="8">The sequence shown here is derived from an EMBL/GenBank/DDBJ whole genome shotgun (WGS) entry which is preliminary data.</text>
</comment>
<evidence type="ECO:0000256" key="3">
    <source>
        <dbReference type="ARBA" id="ARBA00010286"/>
    </source>
</evidence>
<dbReference type="SUPFAM" id="SSF51338">
    <property type="entry name" value="Composite domain of metallo-dependent hydrolases"/>
    <property type="match status" value="1"/>
</dbReference>
<evidence type="ECO:0000256" key="2">
    <source>
        <dbReference type="ARBA" id="ARBA00002368"/>
    </source>
</evidence>
<reference evidence="10 13" key="3">
    <citation type="submission" date="2019-08" db="EMBL/GenBank/DDBJ databases">
        <title>In-depth cultivation of the pig gut microbiome towards novel bacterial diversity and tailored functional studies.</title>
        <authorList>
            <person name="Wylensek D."/>
            <person name="Hitch T.C.A."/>
            <person name="Clavel T."/>
        </authorList>
    </citation>
    <scope>NUCLEOTIDE SEQUENCE [LARGE SCALE GENOMIC DNA]</scope>
    <source>
        <strain evidence="10 13">WCA3-601-WT-6J</strain>
    </source>
</reference>
<dbReference type="InterPro" id="IPR032466">
    <property type="entry name" value="Metal_Hydrolase"/>
</dbReference>
<dbReference type="EMBL" id="VUNJ01000011">
    <property type="protein sequence ID" value="MST92479.1"/>
    <property type="molecule type" value="Genomic_DNA"/>
</dbReference>
<accession>A0A0W7TRV8</accession>
<proteinExistence type="inferred from homology"/>
<dbReference type="GO" id="GO:0005737">
    <property type="term" value="C:cytoplasm"/>
    <property type="evidence" value="ECO:0007669"/>
    <property type="project" value="TreeGrafter"/>
</dbReference>
<evidence type="ECO:0000259" key="7">
    <source>
        <dbReference type="Pfam" id="PF01979"/>
    </source>
</evidence>
<dbReference type="InterPro" id="IPR004722">
    <property type="entry name" value="DHOase"/>
</dbReference>
<dbReference type="InterPro" id="IPR002195">
    <property type="entry name" value="Dihydroorotase_CS"/>
</dbReference>
<keyword evidence="4" id="KW-0479">Metal-binding</keyword>
<dbReference type="Proteomes" id="UP000032483">
    <property type="component" value="Unassembled WGS sequence"/>
</dbReference>
<dbReference type="GO" id="GO:0046872">
    <property type="term" value="F:metal ion binding"/>
    <property type="evidence" value="ECO:0007669"/>
    <property type="project" value="UniProtKB-KW"/>
</dbReference>
<dbReference type="InterPro" id="IPR011059">
    <property type="entry name" value="Metal-dep_hydrolase_composite"/>
</dbReference>
<organism evidence="8 11">
    <name type="scientific">Ruthenibacterium lactatiformans</name>
    <dbReference type="NCBI Taxonomy" id="1550024"/>
    <lineage>
        <taxon>Bacteria</taxon>
        <taxon>Bacillati</taxon>
        <taxon>Bacillota</taxon>
        <taxon>Clostridia</taxon>
        <taxon>Eubacteriales</taxon>
        <taxon>Oscillospiraceae</taxon>
        <taxon>Ruthenibacterium</taxon>
    </lineage>
</organism>
<evidence type="ECO:0000313" key="8">
    <source>
        <dbReference type="EMBL" id="KJF40912.1"/>
    </source>
</evidence>
<dbReference type="EMBL" id="LMUA01000009">
    <property type="protein sequence ID" value="KUE76531.1"/>
    <property type="molecule type" value="Genomic_DNA"/>
</dbReference>
<comment type="similarity">
    <text evidence="3">Belongs to the metallo-dependent hydrolases superfamily. DHOase family. Class I DHOase subfamily.</text>
</comment>
<feature type="domain" description="Amidohydrolase-related" evidence="7">
    <location>
        <begin position="47"/>
        <end position="388"/>
    </location>
</feature>
<evidence type="ECO:0000313" key="13">
    <source>
        <dbReference type="Proteomes" id="UP000431913"/>
    </source>
</evidence>